<keyword evidence="1" id="KW-0132">Cell division</keyword>
<dbReference type="AlphaFoldDB" id="A0A7C9QU12"/>
<name>A0A7C9QU12_9PROT</name>
<keyword evidence="2" id="KW-1185">Reference proteome</keyword>
<organism evidence="1 2">
    <name type="scientific">Magnetospirillum aberrantis SpK</name>
    <dbReference type="NCBI Taxonomy" id="908842"/>
    <lineage>
        <taxon>Bacteria</taxon>
        <taxon>Pseudomonadati</taxon>
        <taxon>Pseudomonadota</taxon>
        <taxon>Alphaproteobacteria</taxon>
        <taxon>Rhodospirillales</taxon>
        <taxon>Rhodospirillaceae</taxon>
        <taxon>Magnetospirillum</taxon>
    </lineage>
</organism>
<comment type="caution">
    <text evidence="1">The sequence shown here is derived from an EMBL/GenBank/DDBJ whole genome shotgun (WGS) entry which is preliminary data.</text>
</comment>
<evidence type="ECO:0000313" key="1">
    <source>
        <dbReference type="EMBL" id="NFV79316.1"/>
    </source>
</evidence>
<dbReference type="Pfam" id="PF05164">
    <property type="entry name" value="ZapA"/>
    <property type="match status" value="1"/>
</dbReference>
<gene>
    <name evidence="1" type="ORF">G4223_04235</name>
</gene>
<dbReference type="EMBL" id="JAAIYP010000026">
    <property type="protein sequence ID" value="NFV79316.1"/>
    <property type="molecule type" value="Genomic_DNA"/>
</dbReference>
<dbReference type="InterPro" id="IPR036192">
    <property type="entry name" value="Cell_div_ZapA-like_sf"/>
</dbReference>
<sequence length="108" mass="11583">MALVPLNINGRVYEIACDDSQVSRVTELGREVDRRAEALLKQLGNVPDARLLVMVGLMLADELTDSREQLKHASGAVDAAAEGDATLAEGIESLAARIEGIAERLERA</sequence>
<protein>
    <submittedName>
        <fullName evidence="1">Cell division protein ZapA</fullName>
    </submittedName>
</protein>
<dbReference type="Proteomes" id="UP000480684">
    <property type="component" value="Unassembled WGS sequence"/>
</dbReference>
<keyword evidence="1" id="KW-0131">Cell cycle</keyword>
<reference evidence="1 2" key="1">
    <citation type="submission" date="2020-02" db="EMBL/GenBank/DDBJ databases">
        <authorList>
            <person name="Dziuba M."/>
            <person name="Kuznetsov B."/>
            <person name="Mardanov A."/>
            <person name="Ravin N."/>
            <person name="Grouzdev D."/>
        </authorList>
    </citation>
    <scope>NUCLEOTIDE SEQUENCE [LARGE SCALE GENOMIC DNA]</scope>
    <source>
        <strain evidence="1 2">SpK</strain>
    </source>
</reference>
<accession>A0A7C9QU12</accession>
<dbReference type="SUPFAM" id="SSF102829">
    <property type="entry name" value="Cell division protein ZapA-like"/>
    <property type="match status" value="1"/>
</dbReference>
<dbReference type="InterPro" id="IPR007838">
    <property type="entry name" value="Cell_div_ZapA-like"/>
</dbReference>
<dbReference type="RefSeq" id="WP_163675473.1">
    <property type="nucleotide sequence ID" value="NZ_JAAIYP010000026.1"/>
</dbReference>
<evidence type="ECO:0000313" key="2">
    <source>
        <dbReference type="Proteomes" id="UP000480684"/>
    </source>
</evidence>
<dbReference type="GO" id="GO:0051301">
    <property type="term" value="P:cell division"/>
    <property type="evidence" value="ECO:0007669"/>
    <property type="project" value="UniProtKB-KW"/>
</dbReference>
<proteinExistence type="predicted"/>